<dbReference type="Proteomes" id="UP001431209">
    <property type="component" value="Unassembled WGS sequence"/>
</dbReference>
<sequence length="113" mass="12862">MNLLPRVIHCIQLLSPFMPDSSDIISYLPFQSVLGFDGSVVFTLLVVLVVAIIIRVVFRKPSEQMHIPSDKPKFAPHKDPNISRKKKPNRSKRDEEDIDAIIASLDRKKKLTI</sequence>
<reference evidence="3 4" key="1">
    <citation type="submission" date="2024-03" db="EMBL/GenBank/DDBJ databases">
        <title>The Acrasis kona genome and developmental transcriptomes reveal deep origins of eukaryotic multicellular pathways.</title>
        <authorList>
            <person name="Sheikh S."/>
            <person name="Fu C.-J."/>
            <person name="Brown M.W."/>
            <person name="Baldauf S.L."/>
        </authorList>
    </citation>
    <scope>NUCLEOTIDE SEQUENCE [LARGE SCALE GENOMIC DNA]</scope>
    <source>
        <strain evidence="3 4">ATCC MYA-3509</strain>
    </source>
</reference>
<comment type="caution">
    <text evidence="3">The sequence shown here is derived from an EMBL/GenBank/DDBJ whole genome shotgun (WGS) entry which is preliminary data.</text>
</comment>
<evidence type="ECO:0000256" key="1">
    <source>
        <dbReference type="SAM" id="MobiDB-lite"/>
    </source>
</evidence>
<keyword evidence="2" id="KW-0472">Membrane</keyword>
<gene>
    <name evidence="3" type="ORF">AKO1_002383</name>
</gene>
<feature type="region of interest" description="Disordered" evidence="1">
    <location>
        <begin position="64"/>
        <end position="95"/>
    </location>
</feature>
<dbReference type="AlphaFoldDB" id="A0AAW2ZRI3"/>
<keyword evidence="4" id="KW-1185">Reference proteome</keyword>
<evidence type="ECO:0000256" key="2">
    <source>
        <dbReference type="SAM" id="Phobius"/>
    </source>
</evidence>
<protein>
    <submittedName>
        <fullName evidence="3">Uncharacterized protein</fullName>
    </submittedName>
</protein>
<name>A0AAW2ZRI3_9EUKA</name>
<feature type="transmembrane region" description="Helical" evidence="2">
    <location>
        <begin position="38"/>
        <end position="58"/>
    </location>
</feature>
<keyword evidence="2" id="KW-0812">Transmembrane</keyword>
<evidence type="ECO:0000313" key="3">
    <source>
        <dbReference type="EMBL" id="KAL0491287.1"/>
    </source>
</evidence>
<accession>A0AAW2ZRI3</accession>
<evidence type="ECO:0000313" key="4">
    <source>
        <dbReference type="Proteomes" id="UP001431209"/>
    </source>
</evidence>
<dbReference type="EMBL" id="JAOPGA020001780">
    <property type="protein sequence ID" value="KAL0491287.1"/>
    <property type="molecule type" value="Genomic_DNA"/>
</dbReference>
<keyword evidence="2" id="KW-1133">Transmembrane helix</keyword>
<feature type="compositionally biased region" description="Basic and acidic residues" evidence="1">
    <location>
        <begin position="64"/>
        <end position="82"/>
    </location>
</feature>
<proteinExistence type="predicted"/>
<organism evidence="3 4">
    <name type="scientific">Acrasis kona</name>
    <dbReference type="NCBI Taxonomy" id="1008807"/>
    <lineage>
        <taxon>Eukaryota</taxon>
        <taxon>Discoba</taxon>
        <taxon>Heterolobosea</taxon>
        <taxon>Tetramitia</taxon>
        <taxon>Eutetramitia</taxon>
        <taxon>Acrasidae</taxon>
        <taxon>Acrasis</taxon>
    </lineage>
</organism>